<dbReference type="Proteomes" id="UP000251960">
    <property type="component" value="Chromosome 1"/>
</dbReference>
<gene>
    <name evidence="2" type="ORF">Zm00014a_026950</name>
</gene>
<organism evidence="2">
    <name type="scientific">Zea mays</name>
    <name type="common">Maize</name>
    <dbReference type="NCBI Taxonomy" id="4577"/>
    <lineage>
        <taxon>Eukaryota</taxon>
        <taxon>Viridiplantae</taxon>
        <taxon>Streptophyta</taxon>
        <taxon>Embryophyta</taxon>
        <taxon>Tracheophyta</taxon>
        <taxon>Spermatophyta</taxon>
        <taxon>Magnoliopsida</taxon>
        <taxon>Liliopsida</taxon>
        <taxon>Poales</taxon>
        <taxon>Poaceae</taxon>
        <taxon>PACMAD clade</taxon>
        <taxon>Panicoideae</taxon>
        <taxon>Andropogonodae</taxon>
        <taxon>Andropogoneae</taxon>
        <taxon>Tripsacinae</taxon>
        <taxon>Zea</taxon>
    </lineage>
</organism>
<name>A0A317YJS4_MAIZE</name>
<sequence>MATSAAMFVVPSSSTPPPSSGAAITTTLDPKSDVQERVVPSRQTTTAVHLQAATQGFLARRWVKQMMGVLHCGGHSCTNAPEQHGGCSPSRTRGYKTWRPSATLCPALAFIYDDRATTTTTLHRTRGSAGLATICSSHTTLCALVAAGP</sequence>
<proteinExistence type="predicted"/>
<dbReference type="EMBL" id="NCVQ01000001">
    <property type="protein sequence ID" value="PWZ58869.1"/>
    <property type="molecule type" value="Genomic_DNA"/>
</dbReference>
<reference evidence="2" key="1">
    <citation type="journal article" date="2018" name="Nat. Genet.">
        <title>Extensive intraspecific gene order and gene structural variations between Mo17 and other maize genomes.</title>
        <authorList>
            <person name="Sun S."/>
            <person name="Zhou Y."/>
            <person name="Chen J."/>
            <person name="Shi J."/>
            <person name="Zhao H."/>
            <person name="Zhao H."/>
            <person name="Song W."/>
            <person name="Zhang M."/>
            <person name="Cui Y."/>
            <person name="Dong X."/>
            <person name="Liu H."/>
            <person name="Ma X."/>
            <person name="Jiao Y."/>
            <person name="Wang B."/>
            <person name="Wei X."/>
            <person name="Stein J.C."/>
            <person name="Glaubitz J.C."/>
            <person name="Lu F."/>
            <person name="Yu G."/>
            <person name="Liang C."/>
            <person name="Fengler K."/>
            <person name="Li B."/>
            <person name="Rafalski A."/>
            <person name="Schnable P.S."/>
            <person name="Ware D.H."/>
            <person name="Buckler E.S."/>
            <person name="Lai J."/>
        </authorList>
    </citation>
    <scope>NUCLEOTIDE SEQUENCE [LARGE SCALE GENOMIC DNA]</scope>
    <source>
        <tissue evidence="2">Seedling</tissue>
    </source>
</reference>
<comment type="caution">
    <text evidence="2">The sequence shown here is derived from an EMBL/GenBank/DDBJ whole genome shotgun (WGS) entry which is preliminary data.</text>
</comment>
<protein>
    <submittedName>
        <fullName evidence="2">Uncharacterized protein</fullName>
    </submittedName>
</protein>
<dbReference type="AlphaFoldDB" id="A0A317YJS4"/>
<evidence type="ECO:0000313" key="2">
    <source>
        <dbReference type="EMBL" id="PWZ58869.1"/>
    </source>
</evidence>
<accession>A0A317YJS4</accession>
<dbReference type="PROSITE" id="PS50096">
    <property type="entry name" value="IQ"/>
    <property type="match status" value="1"/>
</dbReference>
<evidence type="ECO:0000256" key="1">
    <source>
        <dbReference type="SAM" id="MobiDB-lite"/>
    </source>
</evidence>
<feature type="region of interest" description="Disordered" evidence="1">
    <location>
        <begin position="1"/>
        <end position="25"/>
    </location>
</feature>